<dbReference type="Proteomes" id="UP000593562">
    <property type="component" value="Unassembled WGS sequence"/>
</dbReference>
<organism evidence="2 3">
    <name type="scientific">Tripterygium wilfordii</name>
    <name type="common">Thunder God vine</name>
    <dbReference type="NCBI Taxonomy" id="458696"/>
    <lineage>
        <taxon>Eukaryota</taxon>
        <taxon>Viridiplantae</taxon>
        <taxon>Streptophyta</taxon>
        <taxon>Embryophyta</taxon>
        <taxon>Tracheophyta</taxon>
        <taxon>Spermatophyta</taxon>
        <taxon>Magnoliopsida</taxon>
        <taxon>eudicotyledons</taxon>
        <taxon>Gunneridae</taxon>
        <taxon>Pentapetalae</taxon>
        <taxon>rosids</taxon>
        <taxon>fabids</taxon>
        <taxon>Celastrales</taxon>
        <taxon>Celastraceae</taxon>
        <taxon>Tripterygium</taxon>
    </lineage>
</organism>
<proteinExistence type="predicted"/>
<dbReference type="PANTHER" id="PTHR35286:SF1">
    <property type="entry name" value="EXPRESSED PROTEIN"/>
    <property type="match status" value="1"/>
</dbReference>
<dbReference type="FunCoup" id="A0A7J7CSX8">
    <property type="interactions" value="417"/>
</dbReference>
<comment type="caution">
    <text evidence="2">The sequence shown here is derived from an EMBL/GenBank/DDBJ whole genome shotgun (WGS) entry which is preliminary data.</text>
</comment>
<dbReference type="EMBL" id="JAAARO010000013">
    <property type="protein sequence ID" value="KAF5737144.1"/>
    <property type="molecule type" value="Genomic_DNA"/>
</dbReference>
<dbReference type="PANTHER" id="PTHR35286">
    <property type="entry name" value="EXPRESSED PROTEIN"/>
    <property type="match status" value="1"/>
</dbReference>
<protein>
    <submittedName>
        <fullName evidence="2">Uncharacterized protein</fullName>
    </submittedName>
</protein>
<sequence length="460" mass="51868">MSSFTSGTTNFDNLLLQTLMGRLQIQPPLRHNNPLPSQSLEDLLFHAANLSDSDDDGNENKTQLAKEESKLEKDIIRLILSGNTDSLKPNSGQAVTIGEHHICVAFHEEKGSDYRVWEWHGHIMLFDEENGYTPEYIYGNYFERLQGKTRGPTKEELEEEDEDEEEKGSRFLLVSFRLRHERRGLLRNLAGESRTRLLLSSHNRSKMETVSDFDSPRGKSRGKQCFRETADDLVNHFESNLDEFLNIEEQAASAFEDDSNAVEEYGELSTYQTEIGQKVLGKSATFPGNGKMLSSISSSNEEDDDPEAALRQLFSEERMQRSTSLPLVSAMKGSREKQGLPLTKLAVNWAADVYDPPPTSLSHCISRGTKQRKCRKGKSDDEYNKKKKNGKKGQKGNFSHGKEKKQQVRMVARNDKSYRSLDLCPPDDSDGFGIGSPDYCGSSFLKKSVSNMHYSVAEAL</sequence>
<reference evidence="2 3" key="1">
    <citation type="journal article" date="2020" name="Nat. Commun.">
        <title>Genome of Tripterygium wilfordii and identification of cytochrome P450 involved in triptolide biosynthesis.</title>
        <authorList>
            <person name="Tu L."/>
            <person name="Su P."/>
            <person name="Zhang Z."/>
            <person name="Gao L."/>
            <person name="Wang J."/>
            <person name="Hu T."/>
            <person name="Zhou J."/>
            <person name="Zhang Y."/>
            <person name="Zhao Y."/>
            <person name="Liu Y."/>
            <person name="Song Y."/>
            <person name="Tong Y."/>
            <person name="Lu Y."/>
            <person name="Yang J."/>
            <person name="Xu C."/>
            <person name="Jia M."/>
            <person name="Peters R.J."/>
            <person name="Huang L."/>
            <person name="Gao W."/>
        </authorList>
    </citation>
    <scope>NUCLEOTIDE SEQUENCE [LARGE SCALE GENOMIC DNA]</scope>
    <source>
        <strain evidence="3">cv. XIE 37</strain>
        <tissue evidence="2">Leaf</tissue>
    </source>
</reference>
<dbReference type="InParanoid" id="A0A7J7CSX8"/>
<evidence type="ECO:0000256" key="1">
    <source>
        <dbReference type="SAM" id="MobiDB-lite"/>
    </source>
</evidence>
<name>A0A7J7CSX8_TRIWF</name>
<evidence type="ECO:0000313" key="3">
    <source>
        <dbReference type="Proteomes" id="UP000593562"/>
    </source>
</evidence>
<feature type="compositionally biased region" description="Basic and acidic residues" evidence="1">
    <location>
        <begin position="400"/>
        <end position="409"/>
    </location>
</feature>
<keyword evidence="3" id="KW-1185">Reference proteome</keyword>
<evidence type="ECO:0000313" key="2">
    <source>
        <dbReference type="EMBL" id="KAF5737144.1"/>
    </source>
</evidence>
<accession>A0A7J7CSX8</accession>
<dbReference type="AlphaFoldDB" id="A0A7J7CSX8"/>
<gene>
    <name evidence="2" type="ORF">HS088_TW13G00022</name>
</gene>
<feature type="compositionally biased region" description="Basic residues" evidence="1">
    <location>
        <begin position="385"/>
        <end position="394"/>
    </location>
</feature>
<feature type="region of interest" description="Disordered" evidence="1">
    <location>
        <begin position="360"/>
        <end position="409"/>
    </location>
</feature>